<evidence type="ECO:0000313" key="2">
    <source>
        <dbReference type="Proteomes" id="UP000250235"/>
    </source>
</evidence>
<keyword evidence="2" id="KW-1185">Reference proteome</keyword>
<reference evidence="1 2" key="1">
    <citation type="journal article" date="2015" name="Proc. Natl. Acad. Sci. U.S.A.">
        <title>The resurrection genome of Boea hygrometrica: A blueprint for survival of dehydration.</title>
        <authorList>
            <person name="Xiao L."/>
            <person name="Yang G."/>
            <person name="Zhang L."/>
            <person name="Yang X."/>
            <person name="Zhao S."/>
            <person name="Ji Z."/>
            <person name="Zhou Q."/>
            <person name="Hu M."/>
            <person name="Wang Y."/>
            <person name="Chen M."/>
            <person name="Xu Y."/>
            <person name="Jin H."/>
            <person name="Xiao X."/>
            <person name="Hu G."/>
            <person name="Bao F."/>
            <person name="Hu Y."/>
            <person name="Wan P."/>
            <person name="Li L."/>
            <person name="Deng X."/>
            <person name="Kuang T."/>
            <person name="Xiang C."/>
            <person name="Zhu J.K."/>
            <person name="Oliver M.J."/>
            <person name="He Y."/>
        </authorList>
    </citation>
    <scope>NUCLEOTIDE SEQUENCE [LARGE SCALE GENOMIC DNA]</scope>
    <source>
        <strain evidence="2">cv. XS01</strain>
    </source>
</reference>
<name>A0A2Z7BIM3_9LAMI</name>
<sequence>MCVRSLQLEYDYPLKLTACAPAYTWARDQLAHQLSPECASSRICTALCSLLCITHFFFRFRYALVHTQDLLTLSTLH</sequence>
<accession>A0A2Z7BIM3</accession>
<evidence type="ECO:0000313" key="1">
    <source>
        <dbReference type="EMBL" id="KZV31978.1"/>
    </source>
</evidence>
<organism evidence="1 2">
    <name type="scientific">Dorcoceras hygrometricum</name>
    <dbReference type="NCBI Taxonomy" id="472368"/>
    <lineage>
        <taxon>Eukaryota</taxon>
        <taxon>Viridiplantae</taxon>
        <taxon>Streptophyta</taxon>
        <taxon>Embryophyta</taxon>
        <taxon>Tracheophyta</taxon>
        <taxon>Spermatophyta</taxon>
        <taxon>Magnoliopsida</taxon>
        <taxon>eudicotyledons</taxon>
        <taxon>Gunneridae</taxon>
        <taxon>Pentapetalae</taxon>
        <taxon>asterids</taxon>
        <taxon>lamiids</taxon>
        <taxon>Lamiales</taxon>
        <taxon>Gesneriaceae</taxon>
        <taxon>Didymocarpoideae</taxon>
        <taxon>Trichosporeae</taxon>
        <taxon>Loxocarpinae</taxon>
        <taxon>Dorcoceras</taxon>
    </lineage>
</organism>
<gene>
    <name evidence="1" type="ORF">F511_05088</name>
</gene>
<dbReference type="AlphaFoldDB" id="A0A2Z7BIM3"/>
<dbReference type="EMBL" id="KV006978">
    <property type="protein sequence ID" value="KZV31978.1"/>
    <property type="molecule type" value="Genomic_DNA"/>
</dbReference>
<dbReference type="Proteomes" id="UP000250235">
    <property type="component" value="Unassembled WGS sequence"/>
</dbReference>
<protein>
    <submittedName>
        <fullName evidence="1">F-box protein</fullName>
    </submittedName>
</protein>
<proteinExistence type="predicted"/>